<organism evidence="2 3">
    <name type="scientific">Cryptococcus neoformans Tu259-1</name>
    <dbReference type="NCBI Taxonomy" id="1230072"/>
    <lineage>
        <taxon>Eukaryota</taxon>
        <taxon>Fungi</taxon>
        <taxon>Dikarya</taxon>
        <taxon>Basidiomycota</taxon>
        <taxon>Agaricomycotina</taxon>
        <taxon>Tremellomycetes</taxon>
        <taxon>Tremellales</taxon>
        <taxon>Cryptococcaceae</taxon>
        <taxon>Cryptococcus</taxon>
        <taxon>Cryptococcus neoformans species complex</taxon>
    </lineage>
</organism>
<gene>
    <name evidence="2" type="ORF">C361_04675</name>
</gene>
<dbReference type="AlphaFoldDB" id="A0A854QH20"/>
<accession>A0A854QH20</accession>
<name>A0A854QH20_CRYNE</name>
<protein>
    <submittedName>
        <fullName evidence="2">Uncharacterized protein</fullName>
    </submittedName>
</protein>
<feature type="compositionally biased region" description="Basic and acidic residues" evidence="1">
    <location>
        <begin position="75"/>
        <end position="102"/>
    </location>
</feature>
<proteinExistence type="predicted"/>
<dbReference type="Proteomes" id="UP000199727">
    <property type="component" value="Unassembled WGS sequence"/>
</dbReference>
<reference evidence="2 3" key="1">
    <citation type="submission" date="2017-06" db="EMBL/GenBank/DDBJ databases">
        <title>Global population genomics of the pathogenic fungus Cryptococcus neoformans var. grubii.</title>
        <authorList>
            <person name="Cuomo C."/>
            <person name="Litvintseva A."/>
            <person name="Chen Y."/>
            <person name="Young S."/>
            <person name="Zeng Q."/>
            <person name="Chapman S."/>
            <person name="Gujja S."/>
            <person name="Saif S."/>
            <person name="Birren B."/>
        </authorList>
    </citation>
    <scope>NUCLEOTIDE SEQUENCE [LARGE SCALE GENOMIC DNA]</scope>
    <source>
        <strain evidence="2 3">Tu259-1</strain>
    </source>
</reference>
<comment type="caution">
    <text evidence="2">The sequence shown here is derived from an EMBL/GenBank/DDBJ whole genome shotgun (WGS) entry which is preliminary data.</text>
</comment>
<feature type="region of interest" description="Disordered" evidence="1">
    <location>
        <begin position="75"/>
        <end position="127"/>
    </location>
</feature>
<evidence type="ECO:0000313" key="2">
    <source>
        <dbReference type="EMBL" id="OXG17684.1"/>
    </source>
</evidence>
<evidence type="ECO:0000313" key="3">
    <source>
        <dbReference type="Proteomes" id="UP000199727"/>
    </source>
</evidence>
<dbReference type="OrthoDB" id="10312421at2759"/>
<dbReference type="EMBL" id="AMKT01000059">
    <property type="protein sequence ID" value="OXG17684.1"/>
    <property type="molecule type" value="Genomic_DNA"/>
</dbReference>
<sequence>MPFLQRLAFLRYSTYRVGSFLSPKDENFWKVAAKEIFELGELGEKERREVFQFVFREDGTCFGAAKKGGRAEEMGMRVGEDVDQGRNVDLAREREWGEKSRDEDDGGYSVTLGLDDEEKDGAGLLDS</sequence>
<evidence type="ECO:0000256" key="1">
    <source>
        <dbReference type="SAM" id="MobiDB-lite"/>
    </source>
</evidence>